<keyword evidence="1" id="KW-1133">Transmembrane helix</keyword>
<evidence type="ECO:0000313" key="2">
    <source>
        <dbReference type="EMBL" id="CAD8071720.1"/>
    </source>
</evidence>
<proteinExistence type="predicted"/>
<organism evidence="2 3">
    <name type="scientific">Paramecium primaurelia</name>
    <dbReference type="NCBI Taxonomy" id="5886"/>
    <lineage>
        <taxon>Eukaryota</taxon>
        <taxon>Sar</taxon>
        <taxon>Alveolata</taxon>
        <taxon>Ciliophora</taxon>
        <taxon>Intramacronucleata</taxon>
        <taxon>Oligohymenophorea</taxon>
        <taxon>Peniculida</taxon>
        <taxon>Parameciidae</taxon>
        <taxon>Paramecium</taxon>
    </lineage>
</organism>
<sequence>MRDSFISGSSDTTIIIWSPTTKQNHLKLFWNPLIKLFGHQSIIFCLVLHHEKIFSLVMVLIIKSNFGPLQSNNNGFSNRQWKNTWIYYMDYIQMIVEINSYLVVIINQYQQFKILIIKNGMSNKRSKFKILDFVYLLLLINYLLFIQHQKLICISMKFVNAEVLQVKGVDQCCDFFFPSVYIPLKGFMLLKMAKISIQYHSPFSLKIGVVNQYRLLNLKLRNFYREESMGLLVQTVNLLQFGIFNPSRFRSDNKE</sequence>
<feature type="transmembrane region" description="Helical" evidence="1">
    <location>
        <begin position="128"/>
        <end position="146"/>
    </location>
</feature>
<keyword evidence="1" id="KW-0812">Transmembrane</keyword>
<feature type="transmembrane region" description="Helical" evidence="1">
    <location>
        <begin position="85"/>
        <end position="107"/>
    </location>
</feature>
<protein>
    <submittedName>
        <fullName evidence="2">Uncharacterized protein</fullName>
    </submittedName>
</protein>
<evidence type="ECO:0000313" key="3">
    <source>
        <dbReference type="Proteomes" id="UP000688137"/>
    </source>
</evidence>
<comment type="caution">
    <text evidence="2">The sequence shown here is derived from an EMBL/GenBank/DDBJ whole genome shotgun (WGS) entry which is preliminary data.</text>
</comment>
<accession>A0A8S1LUN9</accession>
<dbReference type="Proteomes" id="UP000688137">
    <property type="component" value="Unassembled WGS sequence"/>
</dbReference>
<dbReference type="AlphaFoldDB" id="A0A8S1LUN9"/>
<dbReference type="EMBL" id="CAJJDM010000048">
    <property type="protein sequence ID" value="CAD8071720.1"/>
    <property type="molecule type" value="Genomic_DNA"/>
</dbReference>
<keyword evidence="1" id="KW-0472">Membrane</keyword>
<gene>
    <name evidence="2" type="ORF">PPRIM_AZ9-3.1.T0480017</name>
</gene>
<keyword evidence="3" id="KW-1185">Reference proteome</keyword>
<name>A0A8S1LUN9_PARPR</name>
<reference evidence="2" key="1">
    <citation type="submission" date="2021-01" db="EMBL/GenBank/DDBJ databases">
        <authorList>
            <consortium name="Genoscope - CEA"/>
            <person name="William W."/>
        </authorList>
    </citation>
    <scope>NUCLEOTIDE SEQUENCE</scope>
</reference>
<evidence type="ECO:0000256" key="1">
    <source>
        <dbReference type="SAM" id="Phobius"/>
    </source>
</evidence>